<dbReference type="InterPro" id="IPR036388">
    <property type="entry name" value="WH-like_DNA-bd_sf"/>
</dbReference>
<evidence type="ECO:0000313" key="7">
    <source>
        <dbReference type="Proteomes" id="UP001219862"/>
    </source>
</evidence>
<dbReference type="PANTHER" id="PTHR30118:SF6">
    <property type="entry name" value="HTH-TYPE TRANSCRIPTIONAL REGULATOR LEUO"/>
    <property type="match status" value="1"/>
</dbReference>
<dbReference type="Pfam" id="PF00126">
    <property type="entry name" value="HTH_1"/>
    <property type="match status" value="1"/>
</dbReference>
<dbReference type="InterPro" id="IPR050389">
    <property type="entry name" value="LysR-type_TF"/>
</dbReference>
<reference evidence="6 7" key="1">
    <citation type="submission" date="2022-10" db="EMBL/GenBank/DDBJ databases">
        <title>paucibacter sp. hw8 Genome sequencing.</title>
        <authorList>
            <person name="Park S."/>
        </authorList>
    </citation>
    <scope>NUCLEOTIDE SEQUENCE [LARGE SCALE GENOMIC DNA]</scope>
    <source>
        <strain evidence="7">hw8</strain>
    </source>
</reference>
<dbReference type="InterPro" id="IPR000847">
    <property type="entry name" value="LysR_HTH_N"/>
</dbReference>
<dbReference type="RefSeq" id="WP_273595770.1">
    <property type="nucleotide sequence ID" value="NZ_JAQQXS010000004.1"/>
</dbReference>
<dbReference type="InterPro" id="IPR037416">
    <property type="entry name" value="NodD_PBP2"/>
</dbReference>
<feature type="domain" description="HTH lysR-type" evidence="5">
    <location>
        <begin position="6"/>
        <end position="63"/>
    </location>
</feature>
<dbReference type="Gene3D" id="1.10.10.10">
    <property type="entry name" value="Winged helix-like DNA-binding domain superfamily/Winged helix DNA-binding domain"/>
    <property type="match status" value="1"/>
</dbReference>
<proteinExistence type="inferred from homology"/>
<name>A0ABT5KNZ8_9BURK</name>
<dbReference type="InterPro" id="IPR005119">
    <property type="entry name" value="LysR_subst-bd"/>
</dbReference>
<dbReference type="PROSITE" id="PS50931">
    <property type="entry name" value="HTH_LYSR"/>
    <property type="match status" value="1"/>
</dbReference>
<comment type="caution">
    <text evidence="6">The sequence shown here is derived from an EMBL/GenBank/DDBJ whole genome shotgun (WGS) entry which is preliminary data.</text>
</comment>
<gene>
    <name evidence="6" type="ORF">PRZ01_05550</name>
</gene>
<dbReference type="Gene3D" id="3.40.190.10">
    <property type="entry name" value="Periplasmic binding protein-like II"/>
    <property type="match status" value="2"/>
</dbReference>
<keyword evidence="7" id="KW-1185">Reference proteome</keyword>
<organism evidence="6 7">
    <name type="scientific">Roseateles koreensis</name>
    <dbReference type="NCBI Taxonomy" id="2987526"/>
    <lineage>
        <taxon>Bacteria</taxon>
        <taxon>Pseudomonadati</taxon>
        <taxon>Pseudomonadota</taxon>
        <taxon>Betaproteobacteria</taxon>
        <taxon>Burkholderiales</taxon>
        <taxon>Sphaerotilaceae</taxon>
        <taxon>Roseateles</taxon>
    </lineage>
</organism>
<evidence type="ECO:0000256" key="4">
    <source>
        <dbReference type="ARBA" id="ARBA00023163"/>
    </source>
</evidence>
<evidence type="ECO:0000256" key="2">
    <source>
        <dbReference type="ARBA" id="ARBA00023015"/>
    </source>
</evidence>
<comment type="similarity">
    <text evidence="1">Belongs to the LysR transcriptional regulatory family.</text>
</comment>
<evidence type="ECO:0000313" key="6">
    <source>
        <dbReference type="EMBL" id="MDC8784650.1"/>
    </source>
</evidence>
<dbReference type="SUPFAM" id="SSF46785">
    <property type="entry name" value="Winged helix' DNA-binding domain"/>
    <property type="match status" value="1"/>
</dbReference>
<sequence>MKFNRLDLNLLVALDALLTHQSISRAAERLNLTPSALSSALSRLREYFDDELLVQVGRKMEPTPRAQGLHDAVRDVLVRIDSTIAIQPQFDPASTDRTFRIFVSDYSQMVVIPHLLTLAAEQRCSARFEFLPQVSNPQRSLERGEADLLIIPRGFMSPDHPEELLYEEGFLCTVWQNSELAKGELTYDRYLASGHIVMQPPGGAGESFETWFIKRYGVARKVAITTYSFTALPMLVQGTEYIATVHARLARLFASTFPLALKAPPIPIEHMQQAVQWHRYRTQDPGLAWLRQLLKQAVLRMDDEDARRASTVDGMTRQVT</sequence>
<accession>A0ABT5KNZ8</accession>
<dbReference type="Pfam" id="PF03466">
    <property type="entry name" value="LysR_substrate"/>
    <property type="match status" value="1"/>
</dbReference>
<keyword evidence="4" id="KW-0804">Transcription</keyword>
<dbReference type="Proteomes" id="UP001219862">
    <property type="component" value="Unassembled WGS sequence"/>
</dbReference>
<evidence type="ECO:0000259" key="5">
    <source>
        <dbReference type="PROSITE" id="PS50931"/>
    </source>
</evidence>
<keyword evidence="2" id="KW-0805">Transcription regulation</keyword>
<dbReference type="InterPro" id="IPR036390">
    <property type="entry name" value="WH_DNA-bd_sf"/>
</dbReference>
<dbReference type="PANTHER" id="PTHR30118">
    <property type="entry name" value="HTH-TYPE TRANSCRIPTIONAL REGULATOR LEUO-RELATED"/>
    <property type="match status" value="1"/>
</dbReference>
<keyword evidence="3" id="KW-0238">DNA-binding</keyword>
<dbReference type="EMBL" id="JAQQXS010000004">
    <property type="protein sequence ID" value="MDC8784650.1"/>
    <property type="molecule type" value="Genomic_DNA"/>
</dbReference>
<evidence type="ECO:0000256" key="1">
    <source>
        <dbReference type="ARBA" id="ARBA00009437"/>
    </source>
</evidence>
<evidence type="ECO:0000256" key="3">
    <source>
        <dbReference type="ARBA" id="ARBA00023125"/>
    </source>
</evidence>
<dbReference type="CDD" id="cd08462">
    <property type="entry name" value="PBP2_NodD"/>
    <property type="match status" value="1"/>
</dbReference>
<dbReference type="SUPFAM" id="SSF53850">
    <property type="entry name" value="Periplasmic binding protein-like II"/>
    <property type="match status" value="1"/>
</dbReference>
<protein>
    <submittedName>
        <fullName evidence="6">LysR family transcriptional regulator</fullName>
    </submittedName>
</protein>